<dbReference type="InterPro" id="IPR008949">
    <property type="entry name" value="Isoprenoid_synthase_dom_sf"/>
</dbReference>
<keyword evidence="2" id="KW-1185">Reference proteome</keyword>
<reference evidence="2" key="1">
    <citation type="journal article" date="2017" name="Nat. Ecol. Evol.">
        <title>Genome expansion and lineage-specific genetic innovations in the forest pathogenic fungi Armillaria.</title>
        <authorList>
            <person name="Sipos G."/>
            <person name="Prasanna A.N."/>
            <person name="Walter M.C."/>
            <person name="O'Connor E."/>
            <person name="Balint B."/>
            <person name="Krizsan K."/>
            <person name="Kiss B."/>
            <person name="Hess J."/>
            <person name="Varga T."/>
            <person name="Slot J."/>
            <person name="Riley R."/>
            <person name="Boka B."/>
            <person name="Rigling D."/>
            <person name="Barry K."/>
            <person name="Lee J."/>
            <person name="Mihaltcheva S."/>
            <person name="LaButti K."/>
            <person name="Lipzen A."/>
            <person name="Waldron R."/>
            <person name="Moloney N.M."/>
            <person name="Sperisen C."/>
            <person name="Kredics L."/>
            <person name="Vagvoelgyi C."/>
            <person name="Patrignani A."/>
            <person name="Fitzpatrick D."/>
            <person name="Nagy I."/>
            <person name="Doyle S."/>
            <person name="Anderson J.B."/>
            <person name="Grigoriev I.V."/>
            <person name="Gueldener U."/>
            <person name="Muensterkoetter M."/>
            <person name="Nagy L.G."/>
        </authorList>
    </citation>
    <scope>NUCLEOTIDE SEQUENCE [LARGE SCALE GENOMIC DNA]</scope>
    <source>
        <strain evidence="2">28-4</strain>
    </source>
</reference>
<name>A0A2H3BAR9_9AGAR</name>
<proteinExistence type="predicted"/>
<evidence type="ECO:0000313" key="1">
    <source>
        <dbReference type="EMBL" id="PBK67945.1"/>
    </source>
</evidence>
<dbReference type="EMBL" id="KZ293434">
    <property type="protein sequence ID" value="PBK67945.1"/>
    <property type="molecule type" value="Genomic_DNA"/>
</dbReference>
<dbReference type="Proteomes" id="UP000218334">
    <property type="component" value="Unassembled WGS sequence"/>
</dbReference>
<evidence type="ECO:0000313" key="2">
    <source>
        <dbReference type="Proteomes" id="UP000218334"/>
    </source>
</evidence>
<gene>
    <name evidence="1" type="ORF">ARMSODRAFT_1044001</name>
</gene>
<sequence length="134" mass="15718">MVFRLPNTLTHWPWPRRINPHYEEVKIASDAWFRSFKAFGPEVQRAYERCDSSMIFPLESQCSNPFLEHLRTVCDLMHLLFAFDEYTDNAPPEVVRQYADIVMDAVRSPIKPRPSDEVVLGIIAQEYSYSCLYV</sequence>
<evidence type="ECO:0008006" key="3">
    <source>
        <dbReference type="Google" id="ProtNLM"/>
    </source>
</evidence>
<organism evidence="1 2">
    <name type="scientific">Armillaria solidipes</name>
    <dbReference type="NCBI Taxonomy" id="1076256"/>
    <lineage>
        <taxon>Eukaryota</taxon>
        <taxon>Fungi</taxon>
        <taxon>Dikarya</taxon>
        <taxon>Basidiomycota</taxon>
        <taxon>Agaricomycotina</taxon>
        <taxon>Agaricomycetes</taxon>
        <taxon>Agaricomycetidae</taxon>
        <taxon>Agaricales</taxon>
        <taxon>Marasmiineae</taxon>
        <taxon>Physalacriaceae</taxon>
        <taxon>Armillaria</taxon>
    </lineage>
</organism>
<protein>
    <recommendedName>
        <fullName evidence="3">Terpenoid synthase</fullName>
    </recommendedName>
</protein>
<dbReference type="AlphaFoldDB" id="A0A2H3BAR9"/>
<dbReference type="SUPFAM" id="SSF48576">
    <property type="entry name" value="Terpenoid synthases"/>
    <property type="match status" value="1"/>
</dbReference>
<accession>A0A2H3BAR9</accession>
<dbReference type="Gene3D" id="1.10.600.10">
    <property type="entry name" value="Farnesyl Diphosphate Synthase"/>
    <property type="match status" value="1"/>
</dbReference>